<organism evidence="1 2">
    <name type="scientific">Mixta hanseatica</name>
    <dbReference type="NCBI Taxonomy" id="2872648"/>
    <lineage>
        <taxon>Bacteria</taxon>
        <taxon>Pseudomonadati</taxon>
        <taxon>Pseudomonadota</taxon>
        <taxon>Gammaproteobacteria</taxon>
        <taxon>Enterobacterales</taxon>
        <taxon>Erwiniaceae</taxon>
        <taxon>Mixta</taxon>
    </lineage>
</organism>
<dbReference type="Proteomes" id="UP001056635">
    <property type="component" value="Chromosome"/>
</dbReference>
<evidence type="ECO:0000313" key="1">
    <source>
        <dbReference type="EMBL" id="UQY44288.1"/>
    </source>
</evidence>
<dbReference type="EMBL" id="CP082904">
    <property type="protein sequence ID" value="UQY44288.1"/>
    <property type="molecule type" value="Genomic_DNA"/>
</dbReference>
<proteinExistence type="predicted"/>
<gene>
    <name evidence="1" type="ORF">K6958_00810</name>
</gene>
<protein>
    <submittedName>
        <fullName evidence="1">Microcin H47</fullName>
    </submittedName>
</protein>
<dbReference type="RefSeq" id="WP_249892910.1">
    <property type="nucleotide sequence ID" value="NZ_CP082904.1"/>
</dbReference>
<keyword evidence="2" id="KW-1185">Reference proteome</keyword>
<name>A0ABY4RAF8_9GAMM</name>
<accession>A0ABY4RAF8</accession>
<evidence type="ECO:0000313" key="2">
    <source>
        <dbReference type="Proteomes" id="UP001056635"/>
    </source>
</evidence>
<reference evidence="1" key="1">
    <citation type="submission" date="2021-09" db="EMBL/GenBank/DDBJ databases">
        <title>First case of bloodstream infection caused by Mixta hanseatica sp. nov., a member of the Erwiniaceae family.</title>
        <authorList>
            <person name="Both A."/>
            <person name="Huang J."/>
            <person name="Wenzel P."/>
            <person name="Aepfelbacher M."/>
            <person name="Rohde H."/>
            <person name="Christner M."/>
            <person name="Hentschke M."/>
        </authorList>
    </citation>
    <scope>NUCLEOTIDE SEQUENCE</scope>
    <source>
        <strain evidence="1">X22927</strain>
    </source>
</reference>
<sequence length="70" mass="7058">MKEISLNVLDKISGARGAPASPANNIGASMITGALAGIYFGPWGMVSGAALAGIYTGIGMINSNGPLFRF</sequence>